<dbReference type="InterPro" id="IPR000014">
    <property type="entry name" value="PAS"/>
</dbReference>
<dbReference type="RefSeq" id="WP_008950769.1">
    <property type="nucleotide sequence ID" value="NZ_AHTH01000030.1"/>
</dbReference>
<dbReference type="Gene3D" id="3.30.450.20">
    <property type="entry name" value="PAS domain"/>
    <property type="match status" value="1"/>
</dbReference>
<dbReference type="STRING" id="1129374.AJE_10009"/>
<dbReference type="AlphaFoldDB" id="H3ZF63"/>
<dbReference type="InterPro" id="IPR013655">
    <property type="entry name" value="PAS_fold_3"/>
</dbReference>
<organism evidence="4 5">
    <name type="scientific">Alishewanella jeotgali KCTC 22429</name>
    <dbReference type="NCBI Taxonomy" id="1129374"/>
    <lineage>
        <taxon>Bacteria</taxon>
        <taxon>Pseudomonadati</taxon>
        <taxon>Pseudomonadota</taxon>
        <taxon>Gammaproteobacteria</taxon>
        <taxon>Alteromonadales</taxon>
        <taxon>Alteromonadaceae</taxon>
        <taxon>Alishewanella</taxon>
    </lineage>
</organism>
<dbReference type="Gene3D" id="3.30.450.40">
    <property type="match status" value="1"/>
</dbReference>
<dbReference type="CDD" id="cd01949">
    <property type="entry name" value="GGDEF"/>
    <property type="match status" value="1"/>
</dbReference>
<dbReference type="FunFam" id="3.30.70.270:FF:000001">
    <property type="entry name" value="Diguanylate cyclase domain protein"/>
    <property type="match status" value="1"/>
</dbReference>
<evidence type="ECO:0000259" key="3">
    <source>
        <dbReference type="PROSITE" id="PS50887"/>
    </source>
</evidence>
<accession>H3ZF63</accession>
<dbReference type="PROSITE" id="PS50887">
    <property type="entry name" value="GGDEF"/>
    <property type="match status" value="1"/>
</dbReference>
<protein>
    <submittedName>
        <fullName evidence="4">PAS/PAC sensor-containing diguanylate cyclase</fullName>
    </submittedName>
</protein>
<feature type="domain" description="PAS" evidence="2">
    <location>
        <begin position="13"/>
        <end position="60"/>
    </location>
</feature>
<dbReference type="Gene3D" id="3.30.70.270">
    <property type="match status" value="1"/>
</dbReference>
<keyword evidence="5" id="KW-1185">Reference proteome</keyword>
<evidence type="ECO:0000313" key="5">
    <source>
        <dbReference type="Proteomes" id="UP000012046"/>
    </source>
</evidence>
<reference evidence="4 5" key="1">
    <citation type="journal article" date="2012" name="J. Bacteriol.">
        <title>Genome Sequence of Extracellular-Protease-Producing Alishewanella jeotgali Isolated from Traditional Korean Fermented Seafood.</title>
        <authorList>
            <person name="Jung J."/>
            <person name="Chun J."/>
            <person name="Park W."/>
        </authorList>
    </citation>
    <scope>NUCLEOTIDE SEQUENCE [LARGE SCALE GENOMIC DNA]</scope>
    <source>
        <strain evidence="4 5">KCTC 22429</strain>
    </source>
</reference>
<dbReference type="InterPro" id="IPR029787">
    <property type="entry name" value="Nucleotide_cyclase"/>
</dbReference>
<proteinExistence type="predicted"/>
<dbReference type="CDD" id="cd00130">
    <property type="entry name" value="PAS"/>
    <property type="match status" value="1"/>
</dbReference>
<dbReference type="eggNOG" id="COG2199">
    <property type="taxonomic scope" value="Bacteria"/>
</dbReference>
<dbReference type="InterPro" id="IPR035965">
    <property type="entry name" value="PAS-like_dom_sf"/>
</dbReference>
<dbReference type="Proteomes" id="UP000012046">
    <property type="component" value="Unassembled WGS sequence"/>
</dbReference>
<dbReference type="eggNOG" id="COG2203">
    <property type="taxonomic scope" value="Bacteria"/>
</dbReference>
<dbReference type="InterPro" id="IPR043128">
    <property type="entry name" value="Rev_trsase/Diguanyl_cyclase"/>
</dbReference>
<dbReference type="Pfam" id="PF00990">
    <property type="entry name" value="GGDEF"/>
    <property type="match status" value="1"/>
</dbReference>
<dbReference type="PANTHER" id="PTHR46663:SF3">
    <property type="entry name" value="SLL0267 PROTEIN"/>
    <property type="match status" value="1"/>
</dbReference>
<dbReference type="NCBIfam" id="TIGR00229">
    <property type="entry name" value="sensory_box"/>
    <property type="match status" value="1"/>
</dbReference>
<dbReference type="SUPFAM" id="SSF55073">
    <property type="entry name" value="Nucleotide cyclase"/>
    <property type="match status" value="1"/>
</dbReference>
<dbReference type="EMBL" id="AHTH01000030">
    <property type="protein sequence ID" value="EHR40781.1"/>
    <property type="molecule type" value="Genomic_DNA"/>
</dbReference>
<dbReference type="InterPro" id="IPR052163">
    <property type="entry name" value="DGC-Regulatory_Protein"/>
</dbReference>
<dbReference type="PANTHER" id="PTHR46663">
    <property type="entry name" value="DIGUANYLATE CYCLASE DGCT-RELATED"/>
    <property type="match status" value="1"/>
</dbReference>
<dbReference type="PATRIC" id="fig|1129374.4.peg.1994"/>
<evidence type="ECO:0000256" key="1">
    <source>
        <dbReference type="ARBA" id="ARBA00001946"/>
    </source>
</evidence>
<dbReference type="SMART" id="SM00091">
    <property type="entry name" value="PAS"/>
    <property type="match status" value="1"/>
</dbReference>
<evidence type="ECO:0000313" key="4">
    <source>
        <dbReference type="EMBL" id="EHR40781.1"/>
    </source>
</evidence>
<dbReference type="SUPFAM" id="SSF55785">
    <property type="entry name" value="PYP-like sensor domain (PAS domain)"/>
    <property type="match status" value="1"/>
</dbReference>
<evidence type="ECO:0000259" key="2">
    <source>
        <dbReference type="PROSITE" id="PS50112"/>
    </source>
</evidence>
<dbReference type="InterPro" id="IPR000160">
    <property type="entry name" value="GGDEF_dom"/>
</dbReference>
<dbReference type="InterPro" id="IPR029016">
    <property type="entry name" value="GAF-like_dom_sf"/>
</dbReference>
<feature type="domain" description="GGDEF" evidence="3">
    <location>
        <begin position="305"/>
        <end position="436"/>
    </location>
</feature>
<name>H3ZF63_9ALTE</name>
<comment type="cofactor">
    <cofactor evidence="1">
        <name>Mg(2+)</name>
        <dbReference type="ChEBI" id="CHEBI:18420"/>
    </cofactor>
</comment>
<dbReference type="Pfam" id="PF08447">
    <property type="entry name" value="PAS_3"/>
    <property type="match status" value="1"/>
</dbReference>
<comment type="caution">
    <text evidence="4">The sequence shown here is derived from an EMBL/GenBank/DDBJ whole genome shotgun (WGS) entry which is preliminary data.</text>
</comment>
<gene>
    <name evidence="4" type="ORF">AJE_10009</name>
</gene>
<dbReference type="GO" id="GO:0003824">
    <property type="term" value="F:catalytic activity"/>
    <property type="evidence" value="ECO:0007669"/>
    <property type="project" value="UniProtKB-ARBA"/>
</dbReference>
<dbReference type="PROSITE" id="PS50112">
    <property type="entry name" value="PAS"/>
    <property type="match status" value="1"/>
</dbReference>
<sequence length="436" mass="48370">MPASLCHALGEYIDVLLDAVCAVDRDGHFQFLSSGAERIFGYPASEMLGRSMLDFIHPDDIPKTLAAAQAINTGQIKTDFENRYLRKDGQIVHLLWSARWSADKQQRVAVARDITRLKLAETRQHALYAISEAAFAAEDLQSLYRQLLQIVQQLLPIEACVIARRTVGGSINLAYQYLPLGDTQSAVEATDLCYLLLQDTQKSPPPLIRKRADHSLWLGVQLISHTNVLGAMVVLVSPQTALSHHADADLLDFVAQHMAVAIERKELLARLQHAALYDELTGLPKRELFYDRCRQAMAQAQRHQCQLAICYLDLDGFKPVNDQFGHSVGDDLLQQVAQRLIQNVRQADTVARFGGDEFVILLSEIDSAEQAGVAAEKIRQSFSTPFQLQSHSFTITASIGLVCADATTLSSEPLLAMADQAMYRAKQLGGNRCIQY</sequence>
<dbReference type="NCBIfam" id="TIGR00254">
    <property type="entry name" value="GGDEF"/>
    <property type="match status" value="1"/>
</dbReference>
<dbReference type="SUPFAM" id="SSF55781">
    <property type="entry name" value="GAF domain-like"/>
    <property type="match status" value="1"/>
</dbReference>
<dbReference type="SMART" id="SM00267">
    <property type="entry name" value="GGDEF"/>
    <property type="match status" value="1"/>
</dbReference>